<dbReference type="AlphaFoldDB" id="A0A9Q0XJH2"/>
<accession>A0A9Q0XJH2</accession>
<feature type="non-terminal residue" evidence="1">
    <location>
        <position position="74"/>
    </location>
</feature>
<protein>
    <submittedName>
        <fullName evidence="1">Uncharacterized protein</fullName>
    </submittedName>
</protein>
<gene>
    <name evidence="1" type="ORF">JRQ81_003059</name>
</gene>
<evidence type="ECO:0000313" key="1">
    <source>
        <dbReference type="EMBL" id="KAJ7316897.1"/>
    </source>
</evidence>
<proteinExistence type="predicted"/>
<keyword evidence="2" id="KW-1185">Reference proteome</keyword>
<comment type="caution">
    <text evidence="1">The sequence shown here is derived from an EMBL/GenBank/DDBJ whole genome shotgun (WGS) entry which is preliminary data.</text>
</comment>
<evidence type="ECO:0000313" key="2">
    <source>
        <dbReference type="Proteomes" id="UP001142489"/>
    </source>
</evidence>
<reference evidence="1" key="1">
    <citation type="journal article" date="2023" name="DNA Res.">
        <title>Chromosome-level genome assembly of Phrynocephalus forsythii using third-generation DNA sequencing and Hi-C analysis.</title>
        <authorList>
            <person name="Qi Y."/>
            <person name="Zhao W."/>
            <person name="Zhao Y."/>
            <person name="Niu C."/>
            <person name="Cao S."/>
            <person name="Zhang Y."/>
        </authorList>
    </citation>
    <scope>NUCLEOTIDE SEQUENCE</scope>
    <source>
        <tissue evidence="1">Muscle</tissue>
    </source>
</reference>
<name>A0A9Q0XJH2_9SAUR</name>
<dbReference type="EMBL" id="JAPFRF010000011">
    <property type="protein sequence ID" value="KAJ7316897.1"/>
    <property type="molecule type" value="Genomic_DNA"/>
</dbReference>
<dbReference type="Proteomes" id="UP001142489">
    <property type="component" value="Unassembled WGS sequence"/>
</dbReference>
<organism evidence="1 2">
    <name type="scientific">Phrynocephalus forsythii</name>
    <dbReference type="NCBI Taxonomy" id="171643"/>
    <lineage>
        <taxon>Eukaryota</taxon>
        <taxon>Metazoa</taxon>
        <taxon>Chordata</taxon>
        <taxon>Craniata</taxon>
        <taxon>Vertebrata</taxon>
        <taxon>Euteleostomi</taxon>
        <taxon>Lepidosauria</taxon>
        <taxon>Squamata</taxon>
        <taxon>Bifurcata</taxon>
        <taxon>Unidentata</taxon>
        <taxon>Episquamata</taxon>
        <taxon>Toxicofera</taxon>
        <taxon>Iguania</taxon>
        <taxon>Acrodonta</taxon>
        <taxon>Agamidae</taxon>
        <taxon>Agaminae</taxon>
        <taxon>Phrynocephalus</taxon>
    </lineage>
</organism>
<sequence length="74" mass="8437">SLTKGCRSTGEDRREEASKTYFSYHWYTRSSSSFLFGLDIGTRMIADTLGHVPVAMNSAIRAPELNPLEMFRFQ</sequence>